<evidence type="ECO:0000313" key="3">
    <source>
        <dbReference type="EMBL" id="CAI3982239.1"/>
    </source>
</evidence>
<dbReference type="InterPro" id="IPR011990">
    <property type="entry name" value="TPR-like_helical_dom_sf"/>
</dbReference>
<feature type="repeat" description="PPR" evidence="2">
    <location>
        <begin position="139"/>
        <end position="173"/>
    </location>
</feature>
<evidence type="ECO:0000313" key="5">
    <source>
        <dbReference type="Proteomes" id="UP001152797"/>
    </source>
</evidence>
<feature type="non-terminal residue" evidence="3">
    <location>
        <position position="1"/>
    </location>
</feature>
<accession>A0A9P1BZA4</accession>
<dbReference type="EMBL" id="CAMXCT020000696">
    <property type="protein sequence ID" value="CAL1135614.1"/>
    <property type="molecule type" value="Genomic_DNA"/>
</dbReference>
<comment type="caution">
    <text evidence="3">The sequence shown here is derived from an EMBL/GenBank/DDBJ whole genome shotgun (WGS) entry which is preliminary data.</text>
</comment>
<keyword evidence="5" id="KW-1185">Reference proteome</keyword>
<dbReference type="PROSITE" id="PS51375">
    <property type="entry name" value="PPR"/>
    <property type="match status" value="1"/>
</dbReference>
<evidence type="ECO:0000256" key="2">
    <source>
        <dbReference type="PROSITE-ProRule" id="PRU00708"/>
    </source>
</evidence>
<dbReference type="Pfam" id="PF13041">
    <property type="entry name" value="PPR_2"/>
    <property type="match status" value="1"/>
</dbReference>
<dbReference type="EMBL" id="CAMXCT030000696">
    <property type="protein sequence ID" value="CAL4769551.1"/>
    <property type="molecule type" value="Genomic_DNA"/>
</dbReference>
<protein>
    <submittedName>
        <fullName evidence="4">Pentacotripeptide-repeat region of PRORP domain-containing protein</fullName>
    </submittedName>
</protein>
<reference evidence="4 5" key="2">
    <citation type="submission" date="2024-05" db="EMBL/GenBank/DDBJ databases">
        <authorList>
            <person name="Chen Y."/>
            <person name="Shah S."/>
            <person name="Dougan E. K."/>
            <person name="Thang M."/>
            <person name="Chan C."/>
        </authorList>
    </citation>
    <scope>NUCLEOTIDE SEQUENCE [LARGE SCALE GENOMIC DNA]</scope>
</reference>
<dbReference type="InterPro" id="IPR002885">
    <property type="entry name" value="PPR_rpt"/>
</dbReference>
<dbReference type="EMBL" id="CAMXCT010000696">
    <property type="protein sequence ID" value="CAI3982239.1"/>
    <property type="molecule type" value="Genomic_DNA"/>
</dbReference>
<evidence type="ECO:0000313" key="4">
    <source>
        <dbReference type="EMBL" id="CAL4769551.1"/>
    </source>
</evidence>
<keyword evidence="1" id="KW-0677">Repeat</keyword>
<gene>
    <name evidence="3" type="ORF">C1SCF055_LOCUS9960</name>
</gene>
<evidence type="ECO:0000256" key="1">
    <source>
        <dbReference type="ARBA" id="ARBA00022737"/>
    </source>
</evidence>
<proteinExistence type="predicted"/>
<organism evidence="3">
    <name type="scientific">Cladocopium goreaui</name>
    <dbReference type="NCBI Taxonomy" id="2562237"/>
    <lineage>
        <taxon>Eukaryota</taxon>
        <taxon>Sar</taxon>
        <taxon>Alveolata</taxon>
        <taxon>Dinophyceae</taxon>
        <taxon>Suessiales</taxon>
        <taxon>Symbiodiniaceae</taxon>
        <taxon>Cladocopium</taxon>
    </lineage>
</organism>
<sequence>MVWKQAFRLRAAAARVGQFGQAKKWQHAVALLHALKVPPDLRFLGAVLVAVERGSAWQYAAELLAESVRRRWELDAVAYGTVALSLERSSQRRFSTQLLQSLAVTDATHKAFNVALLGAALQRGRELMLLMQRQRVAPDIVSYNSLINICDREHQWSQSLQLLALMRRRYLAPNLVSFGSAISACAKGAQWPRSLILMEQLRRQCLQPNFVVLSACMDACASGRQWIHALRLMQSSGVSPNLAMFNTLLHGLAANSQWLQVLEMFKLLQVQSGDDGVLQVAYCAVLVACATSTQWSQALNFLQRMRLASLPIQLPAWHAVQSSLASTWRWQQALQILTEIKADEVQPDVVNYLTVADACTRGGQPERMFPQLPAMRGQVLSTLLWRRKGIGGEEPPSDIAFSGLAVELLRVMSSGPDQRKGSLQRLHDSKQAEVRYWSCLSRAGSSKGWADHILGSFTTSDILNSRNMIPQGAK</sequence>
<reference evidence="3" key="1">
    <citation type="submission" date="2022-10" db="EMBL/GenBank/DDBJ databases">
        <authorList>
            <person name="Chen Y."/>
            <person name="Dougan E. K."/>
            <person name="Chan C."/>
            <person name="Rhodes N."/>
            <person name="Thang M."/>
        </authorList>
    </citation>
    <scope>NUCLEOTIDE SEQUENCE</scope>
</reference>
<dbReference type="PANTHER" id="PTHR47447:SF17">
    <property type="entry name" value="OS12G0638900 PROTEIN"/>
    <property type="match status" value="1"/>
</dbReference>
<name>A0A9P1BZA4_9DINO</name>
<dbReference type="OrthoDB" id="185373at2759"/>
<dbReference type="Proteomes" id="UP001152797">
    <property type="component" value="Unassembled WGS sequence"/>
</dbReference>
<dbReference type="PANTHER" id="PTHR47447">
    <property type="entry name" value="OS03G0856100 PROTEIN"/>
    <property type="match status" value="1"/>
</dbReference>
<dbReference type="AlphaFoldDB" id="A0A9P1BZA4"/>
<dbReference type="Pfam" id="PF01535">
    <property type="entry name" value="PPR"/>
    <property type="match status" value="1"/>
</dbReference>
<dbReference type="Gene3D" id="1.25.40.10">
    <property type="entry name" value="Tetratricopeptide repeat domain"/>
    <property type="match status" value="2"/>
</dbReference>